<evidence type="ECO:0000259" key="1">
    <source>
        <dbReference type="SMART" id="SM00382"/>
    </source>
</evidence>
<dbReference type="SMART" id="SM00382">
    <property type="entry name" value="AAA"/>
    <property type="match status" value="1"/>
</dbReference>
<comment type="caution">
    <text evidence="2">The sequence shown here is derived from an EMBL/GenBank/DDBJ whole genome shotgun (WGS) entry which is preliminary data.</text>
</comment>
<dbReference type="InterPro" id="IPR050168">
    <property type="entry name" value="AAA_ATPase_domain"/>
</dbReference>
<proteinExistence type="predicted"/>
<dbReference type="InterPro" id="IPR003959">
    <property type="entry name" value="ATPase_AAA_core"/>
</dbReference>
<keyword evidence="3" id="KW-1185">Reference proteome</keyword>
<gene>
    <name evidence="2" type="ORF">ADUPG1_010616</name>
</gene>
<evidence type="ECO:0000313" key="2">
    <source>
        <dbReference type="EMBL" id="GKT15076.1"/>
    </source>
</evidence>
<protein>
    <recommendedName>
        <fullName evidence="1">AAA+ ATPase domain-containing protein</fullName>
    </recommendedName>
</protein>
<feature type="domain" description="AAA+ ATPase" evidence="1">
    <location>
        <begin position="149"/>
        <end position="324"/>
    </location>
</feature>
<evidence type="ECO:0000313" key="3">
    <source>
        <dbReference type="Proteomes" id="UP001057375"/>
    </source>
</evidence>
<name>A0ABQ5JS65_9EUKA</name>
<reference evidence="2" key="1">
    <citation type="submission" date="2022-03" db="EMBL/GenBank/DDBJ databases">
        <title>Draft genome sequence of Aduncisulcus paluster, a free-living microaerophilic Fornicata.</title>
        <authorList>
            <person name="Yuyama I."/>
            <person name="Kume K."/>
            <person name="Tamura T."/>
            <person name="Inagaki Y."/>
            <person name="Hashimoto T."/>
        </authorList>
    </citation>
    <scope>NUCLEOTIDE SEQUENCE</scope>
    <source>
        <strain evidence="2">NY0171</strain>
    </source>
</reference>
<feature type="non-terminal residue" evidence="2">
    <location>
        <position position="1"/>
    </location>
</feature>
<dbReference type="SUPFAM" id="SSF52540">
    <property type="entry name" value="P-loop containing nucleoside triphosphate hydrolases"/>
    <property type="match status" value="2"/>
</dbReference>
<sequence>RGRLEYEIVVQPPDSTERFNLLQLLLKNKTHSISVEDLQMAADRCVGFVGADIEAAMRYAVLALVKEARKHEISVCETSYVDQIKNSLRIDHLLLGIASVTPAALRSSLSISSSGSWDDIGGYSDLKIALRKSVDPDYLRTLQSHGLPPSNGVFLYGPPGCAKTMLARALAGEVGSSFLAVNSTQLLSPYVGETEERIRDVFERAKGLSPCVLFLDEVDSLCGIDKETPAIARACSTVLLEIDKCASERQDCEAVTESGAGKLSLSACSGIHEESSKKKSSYAKKPTSSIQVFVVCATNTPWNVDRALFSAGRVGTSVLVSPPGVEERQEIVEKQLGDSLSGVICDVSLRNKIIHVCDGYTGAELVAVCTHACLSASKRELCEVSVEKDGRISFNVFVRILPWEHIEVLVVGINIVLIDQNLSLFCFIDSLKLSCSSRLAAHALYKI</sequence>
<dbReference type="InterPro" id="IPR003593">
    <property type="entry name" value="AAA+_ATPase"/>
</dbReference>
<accession>A0ABQ5JS65</accession>
<dbReference type="PANTHER" id="PTHR23077:SF117">
    <property type="entry name" value="AAA+ ATPASE DOMAIN-CONTAINING PROTEIN"/>
    <property type="match status" value="1"/>
</dbReference>
<dbReference type="Proteomes" id="UP001057375">
    <property type="component" value="Unassembled WGS sequence"/>
</dbReference>
<organism evidence="2 3">
    <name type="scientific">Aduncisulcus paluster</name>
    <dbReference type="NCBI Taxonomy" id="2918883"/>
    <lineage>
        <taxon>Eukaryota</taxon>
        <taxon>Metamonada</taxon>
        <taxon>Carpediemonas-like organisms</taxon>
        <taxon>Aduncisulcus</taxon>
    </lineage>
</organism>
<dbReference type="InterPro" id="IPR027417">
    <property type="entry name" value="P-loop_NTPase"/>
</dbReference>
<dbReference type="Pfam" id="PF00004">
    <property type="entry name" value="AAA"/>
    <property type="match status" value="1"/>
</dbReference>
<dbReference type="Gene3D" id="1.10.8.60">
    <property type="match status" value="2"/>
</dbReference>
<dbReference type="EMBL" id="BQXS01011648">
    <property type="protein sequence ID" value="GKT15076.1"/>
    <property type="molecule type" value="Genomic_DNA"/>
</dbReference>
<dbReference type="PANTHER" id="PTHR23077">
    <property type="entry name" value="AAA-FAMILY ATPASE"/>
    <property type="match status" value="1"/>
</dbReference>
<dbReference type="Gene3D" id="3.40.50.300">
    <property type="entry name" value="P-loop containing nucleotide triphosphate hydrolases"/>
    <property type="match status" value="2"/>
</dbReference>